<dbReference type="InterPro" id="IPR023614">
    <property type="entry name" value="Porin_dom_sf"/>
</dbReference>
<accession>A0A849VCG2</accession>
<dbReference type="GO" id="GO:0016020">
    <property type="term" value="C:membrane"/>
    <property type="evidence" value="ECO:0007669"/>
    <property type="project" value="InterPro"/>
</dbReference>
<dbReference type="Proteomes" id="UP000586305">
    <property type="component" value="Unassembled WGS sequence"/>
</dbReference>
<name>A0A849VCG2_9GAMM</name>
<dbReference type="AlphaFoldDB" id="A0A849VCG2"/>
<evidence type="ECO:0000313" key="4">
    <source>
        <dbReference type="Proteomes" id="UP000586305"/>
    </source>
</evidence>
<evidence type="ECO:0000256" key="1">
    <source>
        <dbReference type="SAM" id="SignalP"/>
    </source>
</evidence>
<organism evidence="3 4">
    <name type="scientific">Pseudoalteromonas caenipelagi</name>
    <dbReference type="NCBI Taxonomy" id="2726988"/>
    <lineage>
        <taxon>Bacteria</taxon>
        <taxon>Pseudomonadati</taxon>
        <taxon>Pseudomonadota</taxon>
        <taxon>Gammaproteobacteria</taxon>
        <taxon>Alteromonadales</taxon>
        <taxon>Pseudoalteromonadaceae</taxon>
        <taxon>Pseudoalteromonas</taxon>
    </lineage>
</organism>
<keyword evidence="1" id="KW-0732">Signal</keyword>
<keyword evidence="4" id="KW-1185">Reference proteome</keyword>
<reference evidence="3 4" key="1">
    <citation type="submission" date="2020-04" db="EMBL/GenBank/DDBJ databases">
        <title>Pseudoalteromonas caenipelagi sp. nov., isolated from a tidal flat.</title>
        <authorList>
            <person name="Park S."/>
            <person name="Yoon J.-H."/>
        </authorList>
    </citation>
    <scope>NUCLEOTIDE SEQUENCE [LARGE SCALE GENOMIC DNA]</scope>
    <source>
        <strain evidence="3 4">JBTF-M23</strain>
    </source>
</reference>
<evidence type="ECO:0000313" key="3">
    <source>
        <dbReference type="EMBL" id="NOU50518.1"/>
    </source>
</evidence>
<feature type="chain" id="PRO_5032704532" evidence="1">
    <location>
        <begin position="21"/>
        <end position="397"/>
    </location>
</feature>
<feature type="domain" description="Porin" evidence="2">
    <location>
        <begin position="7"/>
        <end position="380"/>
    </location>
</feature>
<feature type="signal peptide" evidence="1">
    <location>
        <begin position="1"/>
        <end position="20"/>
    </location>
</feature>
<dbReference type="Gene3D" id="2.40.160.10">
    <property type="entry name" value="Porin"/>
    <property type="match status" value="1"/>
</dbReference>
<dbReference type="EMBL" id="JABBPG010000002">
    <property type="protein sequence ID" value="NOU50518.1"/>
    <property type="molecule type" value="Genomic_DNA"/>
</dbReference>
<comment type="caution">
    <text evidence="3">The sequence shown here is derived from an EMBL/GenBank/DDBJ whole genome shotgun (WGS) entry which is preliminary data.</text>
</comment>
<dbReference type="GO" id="GO:0015288">
    <property type="term" value="F:porin activity"/>
    <property type="evidence" value="ECO:0007669"/>
    <property type="project" value="InterPro"/>
</dbReference>
<dbReference type="InterPro" id="IPR033900">
    <property type="entry name" value="Gram_neg_porin_domain"/>
</dbReference>
<proteinExistence type="predicted"/>
<dbReference type="RefSeq" id="WP_171625576.1">
    <property type="nucleotide sequence ID" value="NZ_JABBPG010000002.1"/>
</dbReference>
<evidence type="ECO:0000259" key="2">
    <source>
        <dbReference type="Pfam" id="PF13609"/>
    </source>
</evidence>
<dbReference type="Pfam" id="PF13609">
    <property type="entry name" value="Porin_4"/>
    <property type="match status" value="1"/>
</dbReference>
<protein>
    <submittedName>
        <fullName evidence="3">Porin</fullName>
    </submittedName>
</protein>
<sequence length="397" mass="43769">MKKRLLAVALCCAINGAAYGADVRINGFASIVAGTATDDNMKLFDYEDDISFSNETMIALQISSDLGDGLSATGQLVARGSEDYDAEFAWAYISYDVSDSLRVSLGKMRLPLFRYSDFIEVGYAYRWVRPPTSVYSLNTPAPTGISLLYTSTIGNWDSSIQAVYGRTEGDFKAITNKDDGSLNDITGLNWTVSKDWLTLRASYMVAETTISLNNSAPLVGLSTLLKTYGLQEELNKLVIDKDDGTFLGLGFAIDYNNFLLDGEYTEVEAENSLLPEQSQYYVSVGYRMEDWTVHLTYEGNEDKHPTIRFNKVPETITLANGATVPLSTDPSNPNAPLVRDLLNGALRATHVDTNTLTLGARYDFHPSAAFKVDWSRQDNDLTNQDNDVIAVAIDLVF</sequence>
<dbReference type="SUPFAM" id="SSF56935">
    <property type="entry name" value="Porins"/>
    <property type="match status" value="1"/>
</dbReference>
<gene>
    <name evidence="3" type="ORF">HG263_08185</name>
</gene>